<keyword evidence="3" id="KW-0560">Oxidoreductase</keyword>
<evidence type="ECO:0000259" key="4">
    <source>
        <dbReference type="Pfam" id="PF01494"/>
    </source>
</evidence>
<accession>A0AAN8ENA0</accession>
<protein>
    <recommendedName>
        <fullName evidence="4">FAD-binding domain-containing protein</fullName>
    </recommendedName>
</protein>
<dbReference type="InterPro" id="IPR050641">
    <property type="entry name" value="RIFMO-like"/>
</dbReference>
<dbReference type="PANTHER" id="PTHR43004:SF8">
    <property type="entry name" value="FAD-BINDING DOMAIN-CONTAINING PROTEIN-RELATED"/>
    <property type="match status" value="1"/>
</dbReference>
<dbReference type="SUPFAM" id="SSF51905">
    <property type="entry name" value="FAD/NAD(P)-binding domain"/>
    <property type="match status" value="1"/>
</dbReference>
<reference evidence="5 6" key="1">
    <citation type="submission" date="2022-12" db="EMBL/GenBank/DDBJ databases">
        <title>Genomic features and morphological characterization of a novel Knufia sp. strain isolated from spacecraft assembly facility.</title>
        <authorList>
            <person name="Teixeira M."/>
            <person name="Chander A.M."/>
            <person name="Stajich J.E."/>
            <person name="Venkateswaran K."/>
        </authorList>
    </citation>
    <scope>NUCLEOTIDE SEQUENCE [LARGE SCALE GENOMIC DNA]</scope>
    <source>
        <strain evidence="5 6">FJI-L2-BK-P2</strain>
    </source>
</reference>
<sequence length="606" mass="67491">MVETNGYKESFTNGDHAPSSADFSTDFLIVGTGPAGSALACFLASYGLRGLIVSRDPSNADTPRAHITNMAALDCLRDIGVDVDCYKLGTGKDNMIHTRWSNSMAGEEYARIYSWGNDPKRKGDYELASPSEPLDLPQTLMEPLLIRYATLNGFKCRWDTEFVSFVQHARLGGVTTTLRDMVTQQTYQVHSKYLFGADGARSNIVRQLEVPMIKRPGQGFAVNVLIEADMLHLMEHRKGNLHWILQPDRENPDYAWIGCLRMVKPWHEWLCIIFPAPGAERALRSEEEYMDVVRQFIGDNSINVKILGLSTWAINETAAEYYSKGDVFCLGDAVHRHPPNHGLGSNTCIQDAFNLAWKIAYVSKGKAGKELLETYNTERQPVGLDVVTQANASLRNHRNVWSALGNMEPTLSARLAAHAELRADTPAGRTRRTNLQTALKVMDREEHGLGIEMNQRYNSSAVHTKDQGPMPTFATDPLEHYHATTYPGARLPHVWLDRAVPAKPVSTIDLAGKGRFLLLTGIGGEGWKDAAKAVAGDLDVPIVAYSIGYGGDYRDLYLDWVKVRDVEDSGCVLVRPDYYVAWRCGRWEEGCGEKLEKVLRSVLSLD</sequence>
<dbReference type="GO" id="GO:0016709">
    <property type="term" value="F:oxidoreductase activity, acting on paired donors, with incorporation or reduction of molecular oxygen, NAD(P)H as one donor, and incorporation of one atom of oxygen"/>
    <property type="evidence" value="ECO:0007669"/>
    <property type="project" value="UniProtKB-ARBA"/>
</dbReference>
<evidence type="ECO:0000313" key="6">
    <source>
        <dbReference type="Proteomes" id="UP001316803"/>
    </source>
</evidence>
<organism evidence="5 6">
    <name type="scientific">Knufia fluminis</name>
    <dbReference type="NCBI Taxonomy" id="191047"/>
    <lineage>
        <taxon>Eukaryota</taxon>
        <taxon>Fungi</taxon>
        <taxon>Dikarya</taxon>
        <taxon>Ascomycota</taxon>
        <taxon>Pezizomycotina</taxon>
        <taxon>Eurotiomycetes</taxon>
        <taxon>Chaetothyriomycetidae</taxon>
        <taxon>Chaetothyriales</taxon>
        <taxon>Trichomeriaceae</taxon>
        <taxon>Knufia</taxon>
    </lineage>
</organism>
<proteinExistence type="predicted"/>
<dbReference type="InterPro" id="IPR036188">
    <property type="entry name" value="FAD/NAD-bd_sf"/>
</dbReference>
<dbReference type="Proteomes" id="UP001316803">
    <property type="component" value="Unassembled WGS sequence"/>
</dbReference>
<dbReference type="Gene3D" id="3.40.30.120">
    <property type="match status" value="1"/>
</dbReference>
<evidence type="ECO:0000256" key="3">
    <source>
        <dbReference type="ARBA" id="ARBA00023002"/>
    </source>
</evidence>
<feature type="domain" description="FAD-binding" evidence="4">
    <location>
        <begin position="25"/>
        <end position="389"/>
    </location>
</feature>
<gene>
    <name evidence="5" type="ORF">OHC33_010434</name>
</gene>
<dbReference type="Pfam" id="PF01494">
    <property type="entry name" value="FAD_binding_3"/>
    <property type="match status" value="1"/>
</dbReference>
<dbReference type="GO" id="GO:0071949">
    <property type="term" value="F:FAD binding"/>
    <property type="evidence" value="ECO:0007669"/>
    <property type="project" value="InterPro"/>
</dbReference>
<keyword evidence="6" id="KW-1185">Reference proteome</keyword>
<evidence type="ECO:0000313" key="5">
    <source>
        <dbReference type="EMBL" id="KAK5948538.1"/>
    </source>
</evidence>
<dbReference type="PANTHER" id="PTHR43004">
    <property type="entry name" value="TRK SYSTEM POTASSIUM UPTAKE PROTEIN"/>
    <property type="match status" value="1"/>
</dbReference>
<dbReference type="Pfam" id="PF21274">
    <property type="entry name" value="Rng_hyd_C"/>
    <property type="match status" value="1"/>
</dbReference>
<dbReference type="PRINTS" id="PR00420">
    <property type="entry name" value="RNGMNOXGNASE"/>
</dbReference>
<keyword evidence="2" id="KW-0274">FAD</keyword>
<evidence type="ECO:0000256" key="2">
    <source>
        <dbReference type="ARBA" id="ARBA00022827"/>
    </source>
</evidence>
<comment type="caution">
    <text evidence="5">The sequence shown here is derived from an EMBL/GenBank/DDBJ whole genome shotgun (WGS) entry which is preliminary data.</text>
</comment>
<dbReference type="Gene3D" id="3.30.9.10">
    <property type="entry name" value="D-Amino Acid Oxidase, subunit A, domain 2"/>
    <property type="match status" value="1"/>
</dbReference>
<dbReference type="AlphaFoldDB" id="A0AAN8ENA0"/>
<dbReference type="Gene3D" id="3.50.50.60">
    <property type="entry name" value="FAD/NAD(P)-binding domain"/>
    <property type="match status" value="1"/>
</dbReference>
<evidence type="ECO:0000256" key="1">
    <source>
        <dbReference type="ARBA" id="ARBA00022630"/>
    </source>
</evidence>
<dbReference type="InterPro" id="IPR002938">
    <property type="entry name" value="FAD-bd"/>
</dbReference>
<dbReference type="EMBL" id="JAKLMC020000046">
    <property type="protein sequence ID" value="KAK5948538.1"/>
    <property type="molecule type" value="Genomic_DNA"/>
</dbReference>
<keyword evidence="1" id="KW-0285">Flavoprotein</keyword>
<name>A0AAN8ENA0_9EURO</name>